<dbReference type="InterPro" id="IPR023302">
    <property type="entry name" value="Pept_S9A_N"/>
</dbReference>
<evidence type="ECO:0000256" key="1">
    <source>
        <dbReference type="ARBA" id="ARBA00001070"/>
    </source>
</evidence>
<feature type="domain" description="Peptidase S9 prolyl oligopeptidase catalytic" evidence="11">
    <location>
        <begin position="530"/>
        <end position="752"/>
    </location>
</feature>
<name>A0A9W2ZBV2_BIOGL</name>
<reference evidence="14" key="1">
    <citation type="submission" date="2025-08" db="UniProtKB">
        <authorList>
            <consortium name="RefSeq"/>
        </authorList>
    </citation>
    <scope>IDENTIFICATION</scope>
</reference>
<dbReference type="Proteomes" id="UP001165740">
    <property type="component" value="Chromosome 17"/>
</dbReference>
<evidence type="ECO:0000256" key="3">
    <source>
        <dbReference type="ARBA" id="ARBA00005228"/>
    </source>
</evidence>
<dbReference type="InterPro" id="IPR051167">
    <property type="entry name" value="Prolyl_oligopep/macrocyclase"/>
</dbReference>
<dbReference type="InterPro" id="IPR002470">
    <property type="entry name" value="Peptidase_S9A"/>
</dbReference>
<gene>
    <name evidence="14" type="primary">LOC106072178</name>
</gene>
<dbReference type="PANTHER" id="PTHR42881:SF2">
    <property type="entry name" value="PROLYL ENDOPEPTIDASE"/>
    <property type="match status" value="1"/>
</dbReference>
<evidence type="ECO:0000256" key="6">
    <source>
        <dbReference type="ARBA" id="ARBA00022670"/>
    </source>
</evidence>
<comment type="subcellular location">
    <subcellularLocation>
        <location evidence="2">Cytoplasm</location>
    </subcellularLocation>
</comment>
<dbReference type="InterPro" id="IPR001375">
    <property type="entry name" value="Peptidase_S9_cat"/>
</dbReference>
<evidence type="ECO:0000256" key="10">
    <source>
        <dbReference type="RuleBase" id="RU368024"/>
    </source>
</evidence>
<evidence type="ECO:0000313" key="14">
    <source>
        <dbReference type="RefSeq" id="XP_055872370.1"/>
    </source>
</evidence>
<dbReference type="GO" id="GO:0004252">
    <property type="term" value="F:serine-type endopeptidase activity"/>
    <property type="evidence" value="ECO:0007669"/>
    <property type="project" value="UniProtKB-UniRule"/>
</dbReference>
<evidence type="ECO:0000259" key="12">
    <source>
        <dbReference type="Pfam" id="PF02897"/>
    </source>
</evidence>
<evidence type="ECO:0000256" key="2">
    <source>
        <dbReference type="ARBA" id="ARBA00004496"/>
    </source>
</evidence>
<evidence type="ECO:0000256" key="4">
    <source>
        <dbReference type="ARBA" id="ARBA00016310"/>
    </source>
</evidence>
<evidence type="ECO:0000313" key="13">
    <source>
        <dbReference type="Proteomes" id="UP001165740"/>
    </source>
</evidence>
<keyword evidence="8 10" id="KW-0720">Serine protease</keyword>
<dbReference type="InterPro" id="IPR002471">
    <property type="entry name" value="Pept_S9_AS"/>
</dbReference>
<keyword evidence="5" id="KW-0963">Cytoplasm</keyword>
<dbReference type="Gene3D" id="2.130.10.120">
    <property type="entry name" value="Prolyl oligopeptidase, N-terminal domain"/>
    <property type="match status" value="1"/>
</dbReference>
<dbReference type="GO" id="GO:0006508">
    <property type="term" value="P:proteolysis"/>
    <property type="evidence" value="ECO:0007669"/>
    <property type="project" value="UniProtKB-KW"/>
</dbReference>
<dbReference type="OMA" id="LDPWFSH"/>
<evidence type="ECO:0000259" key="11">
    <source>
        <dbReference type="Pfam" id="PF00326"/>
    </source>
</evidence>
<organism evidence="13 14">
    <name type="scientific">Biomphalaria glabrata</name>
    <name type="common">Bloodfluke planorb</name>
    <name type="synonym">Freshwater snail</name>
    <dbReference type="NCBI Taxonomy" id="6526"/>
    <lineage>
        <taxon>Eukaryota</taxon>
        <taxon>Metazoa</taxon>
        <taxon>Spiralia</taxon>
        <taxon>Lophotrochozoa</taxon>
        <taxon>Mollusca</taxon>
        <taxon>Gastropoda</taxon>
        <taxon>Heterobranchia</taxon>
        <taxon>Euthyneura</taxon>
        <taxon>Panpulmonata</taxon>
        <taxon>Hygrophila</taxon>
        <taxon>Lymnaeoidea</taxon>
        <taxon>Planorbidae</taxon>
        <taxon>Biomphalaria</taxon>
    </lineage>
</organism>
<accession>A0A9W2ZBV2</accession>
<comment type="catalytic activity">
    <reaction evidence="1">
        <text>Hydrolysis of Pro-|-Xaa &gt;&gt; Ala-|-Xaa in oligopeptides.</text>
        <dbReference type="EC" id="3.4.21.26"/>
    </reaction>
</comment>
<dbReference type="GO" id="GO:0005829">
    <property type="term" value="C:cytosol"/>
    <property type="evidence" value="ECO:0007669"/>
    <property type="project" value="TreeGrafter"/>
</dbReference>
<dbReference type="InterPro" id="IPR029058">
    <property type="entry name" value="AB_hydrolase_fold"/>
</dbReference>
<dbReference type="Pfam" id="PF02897">
    <property type="entry name" value="Peptidase_S9_N"/>
    <property type="match status" value="1"/>
</dbReference>
<evidence type="ECO:0000256" key="7">
    <source>
        <dbReference type="ARBA" id="ARBA00022801"/>
    </source>
</evidence>
<dbReference type="EC" id="3.4.21.-" evidence="10"/>
<dbReference type="GO" id="GO:0070012">
    <property type="term" value="F:oligopeptidase activity"/>
    <property type="evidence" value="ECO:0007669"/>
    <property type="project" value="TreeGrafter"/>
</dbReference>
<dbReference type="FunFam" id="2.130.10.120:FF:000001">
    <property type="entry name" value="Prolyl endopeptidase"/>
    <property type="match status" value="1"/>
</dbReference>
<dbReference type="RefSeq" id="XP_055872370.1">
    <property type="nucleotide sequence ID" value="XM_056016395.1"/>
</dbReference>
<keyword evidence="7 10" id="KW-0378">Hydrolase</keyword>
<feature type="domain" description="Peptidase S9A N-terminal" evidence="12">
    <location>
        <begin position="55"/>
        <end position="467"/>
    </location>
</feature>
<keyword evidence="13" id="KW-1185">Reference proteome</keyword>
<keyword evidence="9" id="KW-0007">Acetylation</keyword>
<dbReference type="SUPFAM" id="SSF53474">
    <property type="entry name" value="alpha/beta-Hydrolases"/>
    <property type="match status" value="1"/>
</dbReference>
<evidence type="ECO:0000256" key="9">
    <source>
        <dbReference type="ARBA" id="ARBA00022990"/>
    </source>
</evidence>
<evidence type="ECO:0000256" key="8">
    <source>
        <dbReference type="ARBA" id="ARBA00022825"/>
    </source>
</evidence>
<sequence length="757" mass="85969">MHFLYIKEALFALGIALCLYYNLQWDLFLEQTVDCDRSRFCKLTLQRKMGKFSYPNARRDETVIDNYHGVEVKDPYRWMEDPDAEETKAFVEAQNNISKPFIDACPVKDQIQKRITEVWDYPKYGCPKKHGDHYYYFHNTGLQNQSVMYVQDSLDSEPRVFLDPNALSQDGTVSLRGSAFTENGLTLAYGLSDSGSDWVTIKFKKAPSSEDLPDVLERVKFSSMTWTHDHEGFFYNSFPSQEGKVDGTETTVNLHQKLYYHKLGTSQTEDILVAEMPEYPKWMIGAEVTDCGRYLILTPREGCDPVNRLYYVDLSSLTNGITGILPYVKVVDNFDAEYEYITNEGSVFTFKTNLNAPHYKLINIDVTKPEPENWVTLVEEDPVAVLEWASCVNQDKLVLCYLRDVVNELYVYDLATGHRKFQFPLNVGSVVGFSGKKKGKEIFYQFLSFLTPGIIYQCDMSTTEYKPKLFREISVKNFDANQFETEQVFYKSKDGCKIPMFIVHKKGIQLDGNNPTLLYGYGGFSISVTPSFSPSRVVFLQNLSGVYAVANIRGGGEYGETWHKAGCLDKKQNCFDDFISAAEYLIHEGYTSSNKLVINGGSNGGLLVGACLNQRPDLFAAGIAQVGVMDMLRFHKFTIGHAWTTDYGSSDDPEQFQWLIRYSPLHTIKQLEGDVKYPALLLLTGDHDDRVVPLHSLKFIAELQHQLGDSEKQVNPILIRVDTKSGHGAGKPTAKVIEEITDIYSFMAQILGLEWKD</sequence>
<proteinExistence type="inferred from homology"/>
<dbReference type="PRINTS" id="PR00862">
    <property type="entry name" value="PROLIGOPTASE"/>
</dbReference>
<protein>
    <recommendedName>
        <fullName evidence="4 10">Prolyl endopeptidase</fullName>
        <ecNumber evidence="10">3.4.21.-</ecNumber>
    </recommendedName>
</protein>
<dbReference type="Pfam" id="PF00326">
    <property type="entry name" value="Peptidase_S9"/>
    <property type="match status" value="1"/>
</dbReference>
<dbReference type="PANTHER" id="PTHR42881">
    <property type="entry name" value="PROLYL ENDOPEPTIDASE"/>
    <property type="match status" value="1"/>
</dbReference>
<comment type="similarity">
    <text evidence="3 10">Belongs to the peptidase S9A family.</text>
</comment>
<dbReference type="AlphaFoldDB" id="A0A9W2ZBV2"/>
<dbReference type="SUPFAM" id="SSF50993">
    <property type="entry name" value="Peptidase/esterase 'gauge' domain"/>
    <property type="match status" value="1"/>
</dbReference>
<dbReference type="GeneID" id="106072178"/>
<dbReference type="PROSITE" id="PS00708">
    <property type="entry name" value="PRO_ENDOPEP_SER"/>
    <property type="match status" value="1"/>
</dbReference>
<dbReference type="FunFam" id="3.40.50.1820:FF:000005">
    <property type="entry name" value="Prolyl endopeptidase"/>
    <property type="match status" value="1"/>
</dbReference>
<dbReference type="FunFam" id="3.40.50.1820:FF:000275">
    <property type="entry name" value="Prolyl endopeptidase"/>
    <property type="match status" value="1"/>
</dbReference>
<dbReference type="Gene3D" id="3.40.50.1820">
    <property type="entry name" value="alpha/beta hydrolase"/>
    <property type="match status" value="1"/>
</dbReference>
<keyword evidence="6 10" id="KW-0645">Protease</keyword>
<dbReference type="OrthoDB" id="248387at2759"/>
<evidence type="ECO:0000256" key="5">
    <source>
        <dbReference type="ARBA" id="ARBA00022490"/>
    </source>
</evidence>